<dbReference type="CDD" id="cd23509">
    <property type="entry name" value="Gnk2-like"/>
    <property type="match status" value="1"/>
</dbReference>
<sequence>MRFVTNHESQRPIFSIFCDNEGNYKSSTYDNNLKLTITERAASDDSRRKYAAGHTNDTDFETTYGVVQYTPDFSDRDCNNLSIGEIQDCCNAKIDAHHPPLTQLSQATCHYT</sequence>
<protein>
    <submittedName>
        <fullName evidence="1">Uncharacterized protein</fullName>
    </submittedName>
</protein>
<gene>
    <name evidence="1" type="ORF">AYBTSS11_LOCUS29445</name>
</gene>
<accession>A0AA86W2L6</accession>
<dbReference type="Gene3D" id="3.30.430.20">
    <property type="entry name" value="Gnk2 domain, C-X8-C-X2-C motif"/>
    <property type="match status" value="1"/>
</dbReference>
<dbReference type="AlphaFoldDB" id="A0AA86W2L6"/>
<evidence type="ECO:0000313" key="2">
    <source>
        <dbReference type="Proteomes" id="UP001189624"/>
    </source>
</evidence>
<organism evidence="1 2">
    <name type="scientific">Sphenostylis stenocarpa</name>
    <dbReference type="NCBI Taxonomy" id="92480"/>
    <lineage>
        <taxon>Eukaryota</taxon>
        <taxon>Viridiplantae</taxon>
        <taxon>Streptophyta</taxon>
        <taxon>Embryophyta</taxon>
        <taxon>Tracheophyta</taxon>
        <taxon>Spermatophyta</taxon>
        <taxon>Magnoliopsida</taxon>
        <taxon>eudicotyledons</taxon>
        <taxon>Gunneridae</taxon>
        <taxon>Pentapetalae</taxon>
        <taxon>rosids</taxon>
        <taxon>fabids</taxon>
        <taxon>Fabales</taxon>
        <taxon>Fabaceae</taxon>
        <taxon>Papilionoideae</taxon>
        <taxon>50 kb inversion clade</taxon>
        <taxon>NPAAA clade</taxon>
        <taxon>indigoferoid/millettioid clade</taxon>
        <taxon>Phaseoleae</taxon>
        <taxon>Sphenostylis</taxon>
    </lineage>
</organism>
<proteinExistence type="predicted"/>
<reference evidence="1" key="1">
    <citation type="submission" date="2023-10" db="EMBL/GenBank/DDBJ databases">
        <authorList>
            <person name="Domelevo Entfellner J.-B."/>
        </authorList>
    </citation>
    <scope>NUCLEOTIDE SEQUENCE</scope>
</reference>
<evidence type="ECO:0000313" key="1">
    <source>
        <dbReference type="EMBL" id="CAJ1977292.1"/>
    </source>
</evidence>
<dbReference type="Gramene" id="rna-AYBTSS11_LOCUS29445">
    <property type="protein sequence ID" value="CAJ1977292.1"/>
    <property type="gene ID" value="gene-AYBTSS11_LOCUS29445"/>
</dbReference>
<name>A0AA86W2L6_9FABA</name>
<dbReference type="InterPro" id="IPR038408">
    <property type="entry name" value="GNK2_sf"/>
</dbReference>
<keyword evidence="2" id="KW-1185">Reference proteome</keyword>
<dbReference type="Proteomes" id="UP001189624">
    <property type="component" value="Chromosome 10"/>
</dbReference>
<dbReference type="EMBL" id="OY731407">
    <property type="protein sequence ID" value="CAJ1977292.1"/>
    <property type="molecule type" value="Genomic_DNA"/>
</dbReference>